<accession>A0A4R6YLW2</accession>
<organism evidence="3 4">
    <name type="scientific">Tahibacter aquaticus</name>
    <dbReference type="NCBI Taxonomy" id="520092"/>
    <lineage>
        <taxon>Bacteria</taxon>
        <taxon>Pseudomonadati</taxon>
        <taxon>Pseudomonadota</taxon>
        <taxon>Gammaproteobacteria</taxon>
        <taxon>Lysobacterales</taxon>
        <taxon>Rhodanobacteraceae</taxon>
        <taxon>Tahibacter</taxon>
    </lineage>
</organism>
<dbReference type="PANTHER" id="PTHR36933">
    <property type="entry name" value="SLL0788 PROTEIN"/>
    <property type="match status" value="1"/>
</dbReference>
<name>A0A4R6YLW2_9GAMM</name>
<dbReference type="InterPro" id="IPR012347">
    <property type="entry name" value="Ferritin-like"/>
</dbReference>
<dbReference type="Proteomes" id="UP000295293">
    <property type="component" value="Unassembled WGS sequence"/>
</dbReference>
<keyword evidence="1" id="KW-0732">Signal</keyword>
<dbReference type="RefSeq" id="WP_133821441.1">
    <property type="nucleotide sequence ID" value="NZ_SNZH01000021.1"/>
</dbReference>
<feature type="domain" description="DUF305" evidence="2">
    <location>
        <begin position="24"/>
        <end position="109"/>
    </location>
</feature>
<dbReference type="PANTHER" id="PTHR36933:SF1">
    <property type="entry name" value="SLL0788 PROTEIN"/>
    <property type="match status" value="1"/>
</dbReference>
<dbReference type="EMBL" id="SNZH01000021">
    <property type="protein sequence ID" value="TDR38332.1"/>
    <property type="molecule type" value="Genomic_DNA"/>
</dbReference>
<dbReference type="Pfam" id="PF03713">
    <property type="entry name" value="DUF305"/>
    <property type="match status" value="1"/>
</dbReference>
<evidence type="ECO:0000256" key="1">
    <source>
        <dbReference type="SAM" id="SignalP"/>
    </source>
</evidence>
<dbReference type="AlphaFoldDB" id="A0A4R6YLW2"/>
<dbReference type="Gene3D" id="1.20.1260.10">
    <property type="match status" value="1"/>
</dbReference>
<comment type="caution">
    <text evidence="3">The sequence shown here is derived from an EMBL/GenBank/DDBJ whole genome shotgun (WGS) entry which is preliminary data.</text>
</comment>
<feature type="signal peptide" evidence="1">
    <location>
        <begin position="1"/>
        <end position="23"/>
    </location>
</feature>
<protein>
    <recommendedName>
        <fullName evidence="2">DUF305 domain-containing protein</fullName>
    </recommendedName>
</protein>
<proteinExistence type="predicted"/>
<feature type="chain" id="PRO_5020627451" description="DUF305 domain-containing protein" evidence="1">
    <location>
        <begin position="24"/>
        <end position="113"/>
    </location>
</feature>
<keyword evidence="4" id="KW-1185">Reference proteome</keyword>
<evidence type="ECO:0000313" key="4">
    <source>
        <dbReference type="Proteomes" id="UP000295293"/>
    </source>
</evidence>
<evidence type="ECO:0000313" key="3">
    <source>
        <dbReference type="EMBL" id="TDR38332.1"/>
    </source>
</evidence>
<gene>
    <name evidence="3" type="ORF">DFR29_1214</name>
</gene>
<dbReference type="OrthoDB" id="8603558at2"/>
<sequence>MSMLRKTLALGTAVALLAVTATATSHEDAAKAGKGGSAQLHEIMMNGMPSMTMSGDVDKDFATMMIAHHRQAIAMAEVEIRDGHNPELQAMAKKMNEQQKREIADLERLAKEH</sequence>
<dbReference type="InterPro" id="IPR005183">
    <property type="entry name" value="DUF305_CopM-like"/>
</dbReference>
<reference evidence="3 4" key="1">
    <citation type="submission" date="2019-03" db="EMBL/GenBank/DDBJ databases">
        <title>Genomic Encyclopedia of Type Strains, Phase IV (KMG-IV): sequencing the most valuable type-strain genomes for metagenomic binning, comparative biology and taxonomic classification.</title>
        <authorList>
            <person name="Goeker M."/>
        </authorList>
    </citation>
    <scope>NUCLEOTIDE SEQUENCE [LARGE SCALE GENOMIC DNA]</scope>
    <source>
        <strain evidence="3 4">DSM 21667</strain>
    </source>
</reference>
<evidence type="ECO:0000259" key="2">
    <source>
        <dbReference type="Pfam" id="PF03713"/>
    </source>
</evidence>